<dbReference type="SMART" id="SM00248">
    <property type="entry name" value="ANK"/>
    <property type="match status" value="3"/>
</dbReference>
<keyword evidence="5" id="KW-0804">Transcription</keyword>
<dbReference type="PANTHER" id="PTHR24124:SF8">
    <property type="entry name" value="OCA DOMAIN-CONTAINING PROTEIN"/>
    <property type="match status" value="1"/>
</dbReference>
<reference evidence="9 10" key="2">
    <citation type="submission" date="2017-04" db="EMBL/GenBank/DDBJ databases">
        <title>CpG methylation of centromeres and impact of large insertions on vertebrate speciation.</title>
        <authorList>
            <person name="Ichikawa K."/>
            <person name="Yoshimura J."/>
            <person name="Morishita S."/>
        </authorList>
    </citation>
    <scope>NUCLEOTIDE SEQUENCE</scope>
    <source>
        <strain evidence="9 10">HSOK</strain>
    </source>
</reference>
<dbReference type="InterPro" id="IPR047571">
    <property type="entry name" value="OCA"/>
</dbReference>
<name>A0A3P9JC47_ORYLA</name>
<feature type="region of interest" description="Disordered" evidence="7">
    <location>
        <begin position="1"/>
        <end position="29"/>
    </location>
</feature>
<dbReference type="SUPFAM" id="SSF48403">
    <property type="entry name" value="Ankyrin repeat"/>
    <property type="match status" value="1"/>
</dbReference>
<keyword evidence="3 6" id="KW-0040">ANK repeat</keyword>
<dbReference type="Proteomes" id="UP000265200">
    <property type="component" value="Chromosome 13"/>
</dbReference>
<reference evidence="9" key="3">
    <citation type="submission" date="2025-08" db="UniProtKB">
        <authorList>
            <consortium name="Ensembl"/>
        </authorList>
    </citation>
    <scope>IDENTIFICATION</scope>
    <source>
        <strain evidence="9">HSOK</strain>
    </source>
</reference>
<accession>A0A3P9JC47</accession>
<evidence type="ECO:0000313" key="9">
    <source>
        <dbReference type="Ensembl" id="ENSORLP00015029621.1"/>
    </source>
</evidence>
<sequence length="420" mass="46289">MGASSRKKRDAPKPGVAASDGNHAAARPAFEGEKVYAGVRVRMPVKDLLQNIRRRSQGDRAEQSELCGKGKGVSKRMRARPRNRSVRVQPAMKSLEELAIILEVLEDDLRTGNAYQAASRNLSVSPVHSELGATGSSDEFDDVASSPESYADYCPWTAEYHQATTPTYSLFSDLQHSLLENERDTEQCNYQNRHQVLSSSAFFWRQLQKADDQLEGISDEELLATDQHGRIALHTAACFGKRPLGYAIARRMAALGCLDAKDSDGMTALLYAAKHNQHLMVADLIGLGANINETNRWGKSCLHLSAENGYVRVLEVLKQAILDGVLLDVEAQDNAGMTVLQCVSVTLKSSMRGGEGDQTWSQSRLDALRQEQMMETLECLLQMTTIGPAMTREPALAVQHWLSCQHVCPEGQLVTPTVMF</sequence>
<dbReference type="PROSITE" id="PS50088">
    <property type="entry name" value="ANK_REPEAT"/>
    <property type="match status" value="1"/>
</dbReference>
<feature type="region of interest" description="Disordered" evidence="7">
    <location>
        <begin position="53"/>
        <end position="83"/>
    </location>
</feature>
<evidence type="ECO:0000256" key="7">
    <source>
        <dbReference type="SAM" id="MobiDB-lite"/>
    </source>
</evidence>
<reference key="1">
    <citation type="journal article" date="2007" name="Nature">
        <title>The medaka draft genome and insights into vertebrate genome evolution.</title>
        <authorList>
            <person name="Kasahara M."/>
            <person name="Naruse K."/>
            <person name="Sasaki S."/>
            <person name="Nakatani Y."/>
            <person name="Qu W."/>
            <person name="Ahsan B."/>
            <person name="Yamada T."/>
            <person name="Nagayasu Y."/>
            <person name="Doi K."/>
            <person name="Kasai Y."/>
            <person name="Jindo T."/>
            <person name="Kobayashi D."/>
            <person name="Shimada A."/>
            <person name="Toyoda A."/>
            <person name="Kuroki Y."/>
            <person name="Fujiyama A."/>
            <person name="Sasaki T."/>
            <person name="Shimizu A."/>
            <person name="Asakawa S."/>
            <person name="Shimizu N."/>
            <person name="Hashimoto S."/>
            <person name="Yang J."/>
            <person name="Lee Y."/>
            <person name="Matsushima K."/>
            <person name="Sugano S."/>
            <person name="Sakaizumi M."/>
            <person name="Narita T."/>
            <person name="Ohishi K."/>
            <person name="Haga S."/>
            <person name="Ohta F."/>
            <person name="Nomoto H."/>
            <person name="Nogata K."/>
            <person name="Morishita T."/>
            <person name="Endo T."/>
            <person name="Shin-I T."/>
            <person name="Takeda H."/>
            <person name="Morishita S."/>
            <person name="Kohara Y."/>
        </authorList>
    </citation>
    <scope>NUCLEOTIDE SEQUENCE [LARGE SCALE GENOMIC DNA]</scope>
    <source>
        <strain>Hd-rR</strain>
    </source>
</reference>
<dbReference type="PROSITE" id="PS52003">
    <property type="entry name" value="OCA"/>
    <property type="match status" value="1"/>
</dbReference>
<dbReference type="InterPro" id="IPR002110">
    <property type="entry name" value="Ankyrin_rpt"/>
</dbReference>
<dbReference type="PROSITE" id="PS50297">
    <property type="entry name" value="ANK_REP_REGION"/>
    <property type="match status" value="1"/>
</dbReference>
<keyword evidence="1" id="KW-0677">Repeat</keyword>
<proteinExistence type="predicted"/>
<dbReference type="InterPro" id="IPR036770">
    <property type="entry name" value="Ankyrin_rpt-contain_sf"/>
</dbReference>
<dbReference type="GO" id="GO:0070974">
    <property type="term" value="F:POU domain binding"/>
    <property type="evidence" value="ECO:0007669"/>
    <property type="project" value="InterPro"/>
</dbReference>
<evidence type="ECO:0000256" key="4">
    <source>
        <dbReference type="ARBA" id="ARBA00023159"/>
    </source>
</evidence>
<dbReference type="Ensembl" id="ENSORLT00015019022.1">
    <property type="protein sequence ID" value="ENSORLP00015029621.1"/>
    <property type="gene ID" value="ENSORLG00015012864.1"/>
</dbReference>
<evidence type="ECO:0000256" key="2">
    <source>
        <dbReference type="ARBA" id="ARBA00023015"/>
    </source>
</evidence>
<evidence type="ECO:0000256" key="5">
    <source>
        <dbReference type="ARBA" id="ARBA00023163"/>
    </source>
</evidence>
<protein>
    <submittedName>
        <fullName evidence="9">Zgc:113279</fullName>
    </submittedName>
</protein>
<feature type="domain" description="OCA" evidence="8">
    <location>
        <begin position="33"/>
        <end position="55"/>
    </location>
</feature>
<dbReference type="Pfam" id="PF13637">
    <property type="entry name" value="Ank_4"/>
    <property type="match status" value="1"/>
</dbReference>
<evidence type="ECO:0000313" key="10">
    <source>
        <dbReference type="Proteomes" id="UP000265200"/>
    </source>
</evidence>
<dbReference type="AlphaFoldDB" id="A0A3P9JC47"/>
<keyword evidence="4" id="KW-0010">Activator</keyword>
<dbReference type="Gene3D" id="1.25.40.20">
    <property type="entry name" value="Ankyrin repeat-containing domain"/>
    <property type="match status" value="1"/>
</dbReference>
<keyword evidence="2" id="KW-0805">Transcription regulation</keyword>
<evidence type="ECO:0000256" key="6">
    <source>
        <dbReference type="PROSITE-ProRule" id="PRU00023"/>
    </source>
</evidence>
<dbReference type="GO" id="GO:0003677">
    <property type="term" value="F:DNA binding"/>
    <property type="evidence" value="ECO:0007669"/>
    <property type="project" value="InterPro"/>
</dbReference>
<feature type="compositionally biased region" description="Basic residues" evidence="7">
    <location>
        <begin position="1"/>
        <end position="10"/>
    </location>
</feature>
<feature type="repeat" description="ANK" evidence="6">
    <location>
        <begin position="264"/>
        <end position="296"/>
    </location>
</feature>
<evidence type="ECO:0000256" key="1">
    <source>
        <dbReference type="ARBA" id="ARBA00022737"/>
    </source>
</evidence>
<dbReference type="PANTHER" id="PTHR24124">
    <property type="entry name" value="ANKYRIN REPEAT FAMILY A"/>
    <property type="match status" value="1"/>
</dbReference>
<evidence type="ECO:0000256" key="3">
    <source>
        <dbReference type="ARBA" id="ARBA00023043"/>
    </source>
</evidence>
<feature type="compositionally biased region" description="Basic residues" evidence="7">
    <location>
        <begin position="72"/>
        <end position="83"/>
    </location>
</feature>
<reference evidence="9" key="4">
    <citation type="submission" date="2025-09" db="UniProtKB">
        <authorList>
            <consortium name="Ensembl"/>
        </authorList>
    </citation>
    <scope>IDENTIFICATION</scope>
    <source>
        <strain evidence="9">HSOK</strain>
    </source>
</reference>
<organism evidence="9 10">
    <name type="scientific">Oryzias latipes</name>
    <name type="common">Japanese rice fish</name>
    <name type="synonym">Japanese killifish</name>
    <dbReference type="NCBI Taxonomy" id="8090"/>
    <lineage>
        <taxon>Eukaryota</taxon>
        <taxon>Metazoa</taxon>
        <taxon>Chordata</taxon>
        <taxon>Craniata</taxon>
        <taxon>Vertebrata</taxon>
        <taxon>Euteleostomi</taxon>
        <taxon>Actinopterygii</taxon>
        <taxon>Neopterygii</taxon>
        <taxon>Teleostei</taxon>
        <taxon>Neoteleostei</taxon>
        <taxon>Acanthomorphata</taxon>
        <taxon>Ovalentaria</taxon>
        <taxon>Atherinomorphae</taxon>
        <taxon>Beloniformes</taxon>
        <taxon>Adrianichthyidae</taxon>
        <taxon>Oryziinae</taxon>
        <taxon>Oryzias</taxon>
    </lineage>
</organism>
<evidence type="ECO:0000259" key="8">
    <source>
        <dbReference type="PROSITE" id="PS52003"/>
    </source>
</evidence>